<feature type="transmembrane region" description="Helical" evidence="4">
    <location>
        <begin position="170"/>
        <end position="191"/>
    </location>
</feature>
<accession>A0A7X0PD08</accession>
<feature type="transmembrane region" description="Helical" evidence="4">
    <location>
        <begin position="301"/>
        <end position="321"/>
    </location>
</feature>
<keyword evidence="2 4" id="KW-1133">Transmembrane helix</keyword>
<evidence type="ECO:0000313" key="6">
    <source>
        <dbReference type="EMBL" id="MBB6559660.1"/>
    </source>
</evidence>
<dbReference type="PROSITE" id="PS50850">
    <property type="entry name" value="MFS"/>
    <property type="match status" value="1"/>
</dbReference>
<evidence type="ECO:0000313" key="7">
    <source>
        <dbReference type="Proteomes" id="UP000575083"/>
    </source>
</evidence>
<keyword evidence="3 4" id="KW-0472">Membrane</keyword>
<feature type="transmembrane region" description="Helical" evidence="4">
    <location>
        <begin position="82"/>
        <end position="101"/>
    </location>
</feature>
<proteinExistence type="predicted"/>
<feature type="transmembrane region" description="Helical" evidence="4">
    <location>
        <begin position="245"/>
        <end position="263"/>
    </location>
</feature>
<dbReference type="EMBL" id="JACHLK010000003">
    <property type="protein sequence ID" value="MBB6559660.1"/>
    <property type="molecule type" value="Genomic_DNA"/>
</dbReference>
<dbReference type="Pfam" id="PF07690">
    <property type="entry name" value="MFS_1"/>
    <property type="match status" value="1"/>
</dbReference>
<protein>
    <submittedName>
        <fullName evidence="6">MFS family permease</fullName>
    </submittedName>
</protein>
<dbReference type="SUPFAM" id="SSF103473">
    <property type="entry name" value="MFS general substrate transporter"/>
    <property type="match status" value="1"/>
</dbReference>
<dbReference type="InterPro" id="IPR050327">
    <property type="entry name" value="Proton-linked_MCT"/>
</dbReference>
<keyword evidence="7" id="KW-1185">Reference proteome</keyword>
<feature type="transmembrane region" description="Helical" evidence="4">
    <location>
        <begin position="368"/>
        <end position="388"/>
    </location>
</feature>
<feature type="transmembrane region" description="Helical" evidence="4">
    <location>
        <begin position="12"/>
        <end position="35"/>
    </location>
</feature>
<name>A0A7X0PD08_9BURK</name>
<feature type="domain" description="Major facilitator superfamily (MFS) profile" evidence="5">
    <location>
        <begin position="15"/>
        <end position="392"/>
    </location>
</feature>
<evidence type="ECO:0000256" key="3">
    <source>
        <dbReference type="ARBA" id="ARBA00023136"/>
    </source>
</evidence>
<feature type="transmembrane region" description="Helical" evidence="4">
    <location>
        <begin position="215"/>
        <end position="239"/>
    </location>
</feature>
<dbReference type="PANTHER" id="PTHR11360">
    <property type="entry name" value="MONOCARBOXYLATE TRANSPORTER"/>
    <property type="match status" value="1"/>
</dbReference>
<reference evidence="6 7" key="1">
    <citation type="submission" date="2020-08" db="EMBL/GenBank/DDBJ databases">
        <title>Functional genomics of gut bacteria from endangered species of beetles.</title>
        <authorList>
            <person name="Carlos-Shanley C."/>
        </authorList>
    </citation>
    <scope>NUCLEOTIDE SEQUENCE [LARGE SCALE GENOMIC DNA]</scope>
    <source>
        <strain evidence="6 7">S00198</strain>
    </source>
</reference>
<dbReference type="Proteomes" id="UP000575083">
    <property type="component" value="Unassembled WGS sequence"/>
</dbReference>
<comment type="caution">
    <text evidence="6">The sequence shown here is derived from an EMBL/GenBank/DDBJ whole genome shotgun (WGS) entry which is preliminary data.</text>
</comment>
<dbReference type="Gene3D" id="1.20.1250.20">
    <property type="entry name" value="MFS general substrate transporter like domains"/>
    <property type="match status" value="1"/>
</dbReference>
<gene>
    <name evidence="6" type="ORF">HNP48_002327</name>
</gene>
<dbReference type="RefSeq" id="WP_184857049.1">
    <property type="nucleotide sequence ID" value="NZ_JACHLK010000003.1"/>
</dbReference>
<dbReference type="InterPro" id="IPR011701">
    <property type="entry name" value="MFS"/>
</dbReference>
<feature type="transmembrane region" description="Helical" evidence="4">
    <location>
        <begin position="342"/>
        <end position="362"/>
    </location>
</feature>
<dbReference type="InterPro" id="IPR020846">
    <property type="entry name" value="MFS_dom"/>
</dbReference>
<organism evidence="6 7">
    <name type="scientific">Acidovorax soli</name>
    <dbReference type="NCBI Taxonomy" id="592050"/>
    <lineage>
        <taxon>Bacteria</taxon>
        <taxon>Pseudomonadati</taxon>
        <taxon>Pseudomonadota</taxon>
        <taxon>Betaproteobacteria</taxon>
        <taxon>Burkholderiales</taxon>
        <taxon>Comamonadaceae</taxon>
        <taxon>Acidovorax</taxon>
    </lineage>
</organism>
<sequence length="395" mass="40897">MPLRSLTAPTPTIRAVAALSLTQLIGWGSTFWLPAVTGPAMAADLGLPLPLAMAGPTAMLVVMALVSWPLGAVFERHGARPVMVLGSLLGALGLMLVGLAQGPVSYLLAWTLLGLAGAGMLTTPAQIAVTEIAGDQARRALGVLILAGGLTSTLFWPLTGLLQAQWGWRAATLCFGALMLLVCLPLHWAMLARHPREKAMAQAGAETAPIDRSRFVLLAMTFASNGFVTWGFALTIIILFEAAGLSHASALAAASFIGIAQWAGRLFDFVGGGRWSGFALGLVASALFPLSFIVLLQTSSFSGALLFAVVYGVAGGVIAVNRATLPLQIFPAGAYARASARLAMPLNLSFAAAPPAFAAIMTSAGPRAALWLAFGISILSLGSLLALWRLQRSTG</sequence>
<feature type="transmembrane region" description="Helical" evidence="4">
    <location>
        <begin position="107"/>
        <end position="129"/>
    </location>
</feature>
<dbReference type="AlphaFoldDB" id="A0A7X0PD08"/>
<feature type="transmembrane region" description="Helical" evidence="4">
    <location>
        <begin position="47"/>
        <end position="70"/>
    </location>
</feature>
<evidence type="ECO:0000259" key="5">
    <source>
        <dbReference type="PROSITE" id="PS50850"/>
    </source>
</evidence>
<dbReference type="GO" id="GO:0022857">
    <property type="term" value="F:transmembrane transporter activity"/>
    <property type="evidence" value="ECO:0007669"/>
    <property type="project" value="InterPro"/>
</dbReference>
<evidence type="ECO:0000256" key="2">
    <source>
        <dbReference type="ARBA" id="ARBA00022989"/>
    </source>
</evidence>
<dbReference type="InterPro" id="IPR036259">
    <property type="entry name" value="MFS_trans_sf"/>
</dbReference>
<keyword evidence="1 4" id="KW-0812">Transmembrane</keyword>
<evidence type="ECO:0000256" key="4">
    <source>
        <dbReference type="SAM" id="Phobius"/>
    </source>
</evidence>
<feature type="transmembrane region" description="Helical" evidence="4">
    <location>
        <begin position="141"/>
        <end position="158"/>
    </location>
</feature>
<dbReference type="PANTHER" id="PTHR11360:SF290">
    <property type="entry name" value="MONOCARBOXYLATE MFS PERMEASE"/>
    <property type="match status" value="1"/>
</dbReference>
<evidence type="ECO:0000256" key="1">
    <source>
        <dbReference type="ARBA" id="ARBA00022692"/>
    </source>
</evidence>
<feature type="transmembrane region" description="Helical" evidence="4">
    <location>
        <begin position="275"/>
        <end position="295"/>
    </location>
</feature>